<dbReference type="OrthoDB" id="5194055at2"/>
<dbReference type="Pfam" id="PF14428">
    <property type="entry name" value="DddA-like"/>
    <property type="match status" value="1"/>
</dbReference>
<dbReference type="HOGENOM" id="CLU_993620_0_0_11"/>
<dbReference type="KEGG" id="sna:Snas_5420"/>
<accession>D3PVT1</accession>
<organism evidence="2 3">
    <name type="scientific">Stackebrandtia nassauensis (strain DSM 44728 / CIP 108903 / NRRL B-16338 / NBRC 102104 / LLR-40K-21)</name>
    <dbReference type="NCBI Taxonomy" id="446470"/>
    <lineage>
        <taxon>Bacteria</taxon>
        <taxon>Bacillati</taxon>
        <taxon>Actinomycetota</taxon>
        <taxon>Actinomycetes</taxon>
        <taxon>Glycomycetales</taxon>
        <taxon>Glycomycetaceae</taxon>
        <taxon>Stackebrandtia</taxon>
    </lineage>
</organism>
<sequence length="280" mass="30283">MTTFEQLVAAVNNAVAEVGEARTLAAQGIQHVARSSTRMENIACGSSSYRLRDVLAALTAAITAIEHSNTAAASASAQLNTYLAAIGNSTTTVEAQPEAAPPPAAAESLDSTPRLPDGGIDFHALAKRLGLLEARPTEQPPFDPRRFNPACWQGLKPYDQAGTAEGNLFIAPGKRWNTRPMQASKLEVGPQSDLHPQWRSRKAPWHIEGKIAAYMRQKGFTDGCVYLNARPCSGPDGCARNLPDLLPVGSTLHVHARYIDRTGETRFYYREYRGTGKALT</sequence>
<gene>
    <name evidence="2" type="ordered locus">Snas_5420</name>
</gene>
<evidence type="ECO:0000313" key="3">
    <source>
        <dbReference type="Proteomes" id="UP000000844"/>
    </source>
</evidence>
<dbReference type="Proteomes" id="UP000000844">
    <property type="component" value="Chromosome"/>
</dbReference>
<dbReference type="eggNOG" id="ENOG5031VKH">
    <property type="taxonomic scope" value="Bacteria"/>
</dbReference>
<dbReference type="InterPro" id="IPR032724">
    <property type="entry name" value="SCP1.201-like"/>
</dbReference>
<dbReference type="STRING" id="446470.Snas_5420"/>
<proteinExistence type="predicted"/>
<evidence type="ECO:0008006" key="4">
    <source>
        <dbReference type="Google" id="ProtNLM"/>
    </source>
</evidence>
<keyword evidence="3" id="KW-1185">Reference proteome</keyword>
<name>D3PVT1_STANL</name>
<dbReference type="AlphaFoldDB" id="D3PVT1"/>
<dbReference type="RefSeq" id="WP_013020623.1">
    <property type="nucleotide sequence ID" value="NC_013947.1"/>
</dbReference>
<feature type="region of interest" description="Disordered" evidence="1">
    <location>
        <begin position="93"/>
        <end position="117"/>
    </location>
</feature>
<protein>
    <recommendedName>
        <fullName evidence="4">Nucleic acid/nucleotide deaminase of polymorphic system toxin</fullName>
    </recommendedName>
</protein>
<dbReference type="EMBL" id="CP001778">
    <property type="protein sequence ID" value="ADD45052.1"/>
    <property type="molecule type" value="Genomic_DNA"/>
</dbReference>
<evidence type="ECO:0000256" key="1">
    <source>
        <dbReference type="SAM" id="MobiDB-lite"/>
    </source>
</evidence>
<reference evidence="2 3" key="1">
    <citation type="journal article" date="2009" name="Stand. Genomic Sci.">
        <title>Complete genome sequence of Stackebrandtia nassauensis type strain (LLR-40K-21).</title>
        <authorList>
            <person name="Munk C."/>
            <person name="Lapidus A."/>
            <person name="Copeland A."/>
            <person name="Jando M."/>
            <person name="Mayilraj S."/>
            <person name="Glavina Del Rio T."/>
            <person name="Nolan M."/>
            <person name="Chen F."/>
            <person name="Lucas S."/>
            <person name="Tice H."/>
            <person name="Cheng J.F."/>
            <person name="Han C."/>
            <person name="Detter J.C."/>
            <person name="Bruce D."/>
            <person name="Goodwin L."/>
            <person name="Chain P."/>
            <person name="Pitluck S."/>
            <person name="Goker M."/>
            <person name="Ovchinikova G."/>
            <person name="Pati A."/>
            <person name="Ivanova N."/>
            <person name="Mavromatis K."/>
            <person name="Chen A."/>
            <person name="Palaniappan K."/>
            <person name="Land M."/>
            <person name="Hauser L."/>
            <person name="Chang Y.J."/>
            <person name="Jeffries C.D."/>
            <person name="Bristow J."/>
            <person name="Eisen J.A."/>
            <person name="Markowitz V."/>
            <person name="Hugenholtz P."/>
            <person name="Kyrpides N.C."/>
            <person name="Klenk H.P."/>
        </authorList>
    </citation>
    <scope>NUCLEOTIDE SEQUENCE [LARGE SCALE GENOMIC DNA]</scope>
    <source>
        <strain evidence="3">DSM 44728 / CIP 108903 / NRRL B-16338 / NBRC 102104 / LLR-40K-21</strain>
    </source>
</reference>
<evidence type="ECO:0000313" key="2">
    <source>
        <dbReference type="EMBL" id="ADD45052.1"/>
    </source>
</evidence>